<accession>A0A4U1EGM0</accession>
<evidence type="ECO:0000256" key="21">
    <source>
        <dbReference type="ARBA" id="ARBA00048306"/>
    </source>
</evidence>
<evidence type="ECO:0000256" key="12">
    <source>
        <dbReference type="ARBA" id="ARBA00022843"/>
    </source>
</evidence>
<evidence type="ECO:0000256" key="8">
    <source>
        <dbReference type="ARBA" id="ARBA00022737"/>
    </source>
</evidence>
<evidence type="ECO:0000256" key="13">
    <source>
        <dbReference type="ARBA" id="ARBA00022967"/>
    </source>
</evidence>
<keyword evidence="11" id="KW-0067">ATP-binding</keyword>
<dbReference type="SUPFAM" id="SSF90123">
    <property type="entry name" value="ABC transporter transmembrane region"/>
    <property type="match status" value="1"/>
</dbReference>
<dbReference type="EMBL" id="RWIC01001585">
    <property type="protein sequence ID" value="TKC35248.1"/>
    <property type="molecule type" value="Genomic_DNA"/>
</dbReference>
<dbReference type="CDD" id="cd18577">
    <property type="entry name" value="ABC_6TM_Pgp_ABCB1_D1_like"/>
    <property type="match status" value="1"/>
</dbReference>
<dbReference type="Proteomes" id="UP000308365">
    <property type="component" value="Unassembled WGS sequence"/>
</dbReference>
<comment type="catalytic activity">
    <reaction evidence="20">
        <text>pravastatin(in) + ATP + H2O = pravastatin(out) + ADP + phosphate + H(+)</text>
        <dbReference type="Rhea" id="RHEA:63908"/>
        <dbReference type="ChEBI" id="CHEBI:15377"/>
        <dbReference type="ChEBI" id="CHEBI:15378"/>
        <dbReference type="ChEBI" id="CHEBI:30616"/>
        <dbReference type="ChEBI" id="CHEBI:43474"/>
        <dbReference type="ChEBI" id="CHEBI:63660"/>
        <dbReference type="ChEBI" id="CHEBI:456216"/>
    </reaction>
    <physiologicalReaction direction="left-to-right" evidence="20">
        <dbReference type="Rhea" id="RHEA:63909"/>
    </physiologicalReaction>
</comment>
<keyword evidence="14 28" id="KW-1133">Transmembrane helix</keyword>
<dbReference type="Gene3D" id="3.40.50.300">
    <property type="entry name" value="P-loop containing nucleotide triphosphate hydrolases"/>
    <property type="match status" value="1"/>
</dbReference>
<evidence type="ECO:0000259" key="30">
    <source>
        <dbReference type="PROSITE" id="PS50929"/>
    </source>
</evidence>
<dbReference type="PANTHER" id="PTHR43394">
    <property type="entry name" value="ATP-DEPENDENT PERMEASE MDL1, MITOCHONDRIAL"/>
    <property type="match status" value="1"/>
</dbReference>
<comment type="catalytic activity">
    <reaction evidence="25">
        <text>taurochenodeoxycholate(in) + ATP + H2O = taurochenodeoxycholate(out) + ADP + phosphate + H(+)</text>
        <dbReference type="Rhea" id="RHEA:50064"/>
        <dbReference type="ChEBI" id="CHEBI:9407"/>
        <dbReference type="ChEBI" id="CHEBI:15377"/>
        <dbReference type="ChEBI" id="CHEBI:15378"/>
        <dbReference type="ChEBI" id="CHEBI:30616"/>
        <dbReference type="ChEBI" id="CHEBI:43474"/>
        <dbReference type="ChEBI" id="CHEBI:456216"/>
    </reaction>
    <physiologicalReaction direction="left-to-right" evidence="25">
        <dbReference type="Rhea" id="RHEA:50065"/>
    </physiologicalReaction>
</comment>
<dbReference type="GO" id="GO:0016324">
    <property type="term" value="C:apical plasma membrane"/>
    <property type="evidence" value="ECO:0007669"/>
    <property type="project" value="UniProtKB-SubCell"/>
</dbReference>
<dbReference type="GO" id="GO:0055038">
    <property type="term" value="C:recycling endosome membrane"/>
    <property type="evidence" value="ECO:0007669"/>
    <property type="project" value="UniProtKB-SubCell"/>
</dbReference>
<evidence type="ECO:0000256" key="1">
    <source>
        <dbReference type="ARBA" id="ARBA00004195"/>
    </source>
</evidence>
<keyword evidence="5" id="KW-1003">Cell membrane</keyword>
<evidence type="ECO:0000256" key="24">
    <source>
        <dbReference type="ARBA" id="ARBA00049271"/>
    </source>
</evidence>
<feature type="domain" description="ABC transmembrane type-1" evidence="30">
    <location>
        <begin position="1"/>
        <end position="169"/>
    </location>
</feature>
<keyword evidence="6" id="KW-0597">Phosphoprotein</keyword>
<dbReference type="GO" id="GO:0015125">
    <property type="term" value="F:bile acid transmembrane transporter activity"/>
    <property type="evidence" value="ECO:0007669"/>
    <property type="project" value="UniProtKB-ARBA"/>
</dbReference>
<keyword evidence="8" id="KW-0677">Repeat</keyword>
<dbReference type="GO" id="GO:0005524">
    <property type="term" value="F:ATP binding"/>
    <property type="evidence" value="ECO:0007669"/>
    <property type="project" value="UniProtKB-KW"/>
</dbReference>
<keyword evidence="13" id="KW-1278">Translocase</keyword>
<comment type="catalytic activity">
    <reaction evidence="24">
        <text>tauroursodeoxycholate(in) + ATP + H2O = tauroursodeoxycholate(out) + ADP + phosphate + H(+)</text>
        <dbReference type="Rhea" id="RHEA:50072"/>
        <dbReference type="ChEBI" id="CHEBI:15377"/>
        <dbReference type="ChEBI" id="CHEBI:15378"/>
        <dbReference type="ChEBI" id="CHEBI:30616"/>
        <dbReference type="ChEBI" id="CHEBI:43474"/>
        <dbReference type="ChEBI" id="CHEBI:132028"/>
        <dbReference type="ChEBI" id="CHEBI:456216"/>
    </reaction>
    <physiologicalReaction direction="left-to-right" evidence="24">
        <dbReference type="Rhea" id="RHEA:50073"/>
    </physiologicalReaction>
</comment>
<evidence type="ECO:0000256" key="20">
    <source>
        <dbReference type="ARBA" id="ARBA00047914"/>
    </source>
</evidence>
<evidence type="ECO:0000256" key="7">
    <source>
        <dbReference type="ARBA" id="ARBA00022692"/>
    </source>
</evidence>
<dbReference type="Pfam" id="PF00005">
    <property type="entry name" value="ABC_tran"/>
    <property type="match status" value="1"/>
</dbReference>
<name>A0A4U1EGM0_MONMO</name>
<evidence type="ECO:0000256" key="19">
    <source>
        <dbReference type="ARBA" id="ARBA00047763"/>
    </source>
</evidence>
<dbReference type="Pfam" id="PF00664">
    <property type="entry name" value="ABC_membrane"/>
    <property type="match status" value="1"/>
</dbReference>
<keyword evidence="15 28" id="KW-0472">Membrane</keyword>
<evidence type="ECO:0000256" key="2">
    <source>
        <dbReference type="ARBA" id="ARBA00004424"/>
    </source>
</evidence>
<dbReference type="PANTHER" id="PTHR43394:SF23">
    <property type="entry name" value="ATP-BINDING CASSETTE SUBFAMILY B MEMBER 11, GENE 2"/>
    <property type="match status" value="1"/>
</dbReference>
<evidence type="ECO:0000256" key="27">
    <source>
        <dbReference type="ARBA" id="ARBA00049709"/>
    </source>
</evidence>
<evidence type="ECO:0000256" key="11">
    <source>
        <dbReference type="ARBA" id="ARBA00022840"/>
    </source>
</evidence>
<dbReference type="CDD" id="cd03249">
    <property type="entry name" value="ABC_MTABC3_MDL1_MDL2"/>
    <property type="match status" value="1"/>
</dbReference>
<comment type="caution">
    <text evidence="31">The sequence shown here is derived from an EMBL/GenBank/DDBJ whole genome shotgun (WGS) entry which is preliminary data.</text>
</comment>
<evidence type="ECO:0000256" key="6">
    <source>
        <dbReference type="ARBA" id="ARBA00022553"/>
    </source>
</evidence>
<proteinExistence type="inferred from homology"/>
<dbReference type="InterPro" id="IPR003593">
    <property type="entry name" value="AAA+_ATPase"/>
</dbReference>
<evidence type="ECO:0000256" key="25">
    <source>
        <dbReference type="ARBA" id="ARBA00049525"/>
    </source>
</evidence>
<evidence type="ECO:0000256" key="10">
    <source>
        <dbReference type="ARBA" id="ARBA00022753"/>
    </source>
</evidence>
<comment type="similarity">
    <text evidence="3">Belongs to the ABC transporter superfamily. ABCB family. Multidrug resistance exporter (TC 3.A.1.201) subfamily.</text>
</comment>
<dbReference type="PROSITE" id="PS00211">
    <property type="entry name" value="ABC_TRANSPORTER_1"/>
    <property type="match status" value="1"/>
</dbReference>
<evidence type="ECO:0000256" key="15">
    <source>
        <dbReference type="ARBA" id="ARBA00023136"/>
    </source>
</evidence>
<dbReference type="PROSITE" id="PS50893">
    <property type="entry name" value="ABC_TRANSPORTER_2"/>
    <property type="match status" value="1"/>
</dbReference>
<evidence type="ECO:0000256" key="14">
    <source>
        <dbReference type="ARBA" id="ARBA00022989"/>
    </source>
</evidence>
<keyword evidence="12" id="KW-0832">Ubl conjugation</keyword>
<keyword evidence="4" id="KW-0813">Transport</keyword>
<evidence type="ECO:0000256" key="26">
    <source>
        <dbReference type="ARBA" id="ARBA00049631"/>
    </source>
</evidence>
<evidence type="ECO:0000256" key="28">
    <source>
        <dbReference type="SAM" id="Phobius"/>
    </source>
</evidence>
<comment type="catalytic activity">
    <reaction evidence="23">
        <text>glycochenodeoxycholate(in) + ATP + H2O = glycochenodeoxycholate(out) + ADP + phosphate + H(+)</text>
        <dbReference type="Rhea" id="RHEA:50060"/>
        <dbReference type="ChEBI" id="CHEBI:15377"/>
        <dbReference type="ChEBI" id="CHEBI:15378"/>
        <dbReference type="ChEBI" id="CHEBI:30616"/>
        <dbReference type="ChEBI" id="CHEBI:36252"/>
        <dbReference type="ChEBI" id="CHEBI:43474"/>
        <dbReference type="ChEBI" id="CHEBI:456216"/>
    </reaction>
    <physiologicalReaction direction="left-to-right" evidence="23">
        <dbReference type="Rhea" id="RHEA:50061"/>
    </physiologicalReaction>
</comment>
<comment type="catalytic activity">
    <reaction evidence="19">
        <text>glycocholate(in) + ATP + H2O = glycocholate(out) + ADP + phosphate + H(+)</text>
        <dbReference type="Rhea" id="RHEA:50056"/>
        <dbReference type="ChEBI" id="CHEBI:15377"/>
        <dbReference type="ChEBI" id="CHEBI:15378"/>
        <dbReference type="ChEBI" id="CHEBI:29746"/>
        <dbReference type="ChEBI" id="CHEBI:30616"/>
        <dbReference type="ChEBI" id="CHEBI:43474"/>
        <dbReference type="ChEBI" id="CHEBI:456216"/>
    </reaction>
    <physiologicalReaction direction="left-to-right" evidence="19">
        <dbReference type="Rhea" id="RHEA:50057"/>
    </physiologicalReaction>
</comment>
<organism evidence="31 32">
    <name type="scientific">Monodon monoceros</name>
    <name type="common">Narwhal</name>
    <name type="synonym">Ceratodon monodon</name>
    <dbReference type="NCBI Taxonomy" id="40151"/>
    <lineage>
        <taxon>Eukaryota</taxon>
        <taxon>Metazoa</taxon>
        <taxon>Chordata</taxon>
        <taxon>Craniata</taxon>
        <taxon>Vertebrata</taxon>
        <taxon>Euteleostomi</taxon>
        <taxon>Mammalia</taxon>
        <taxon>Eutheria</taxon>
        <taxon>Laurasiatheria</taxon>
        <taxon>Artiodactyla</taxon>
        <taxon>Whippomorpha</taxon>
        <taxon>Cetacea</taxon>
        <taxon>Odontoceti</taxon>
        <taxon>Monodontidae</taxon>
        <taxon>Monodon</taxon>
    </lineage>
</organism>
<dbReference type="InterPro" id="IPR003439">
    <property type="entry name" value="ABC_transporter-like_ATP-bd"/>
</dbReference>
<evidence type="ECO:0000256" key="22">
    <source>
        <dbReference type="ARBA" id="ARBA00048732"/>
    </source>
</evidence>
<dbReference type="InterPro" id="IPR017871">
    <property type="entry name" value="ABC_transporter-like_CS"/>
</dbReference>
<keyword evidence="16" id="KW-0325">Glycoprotein</keyword>
<evidence type="ECO:0000256" key="23">
    <source>
        <dbReference type="ARBA" id="ARBA00049216"/>
    </source>
</evidence>
<dbReference type="InterPro" id="IPR039421">
    <property type="entry name" value="Type_1_exporter"/>
</dbReference>
<comment type="subunit">
    <text evidence="27">Interacts with HAX1. Interacts with the adapter protein complex 2 (AP-2) throught AP2A2 or AP2A1; this interaction regulates cell membrane expression of ABCB11 through its internalization in a clathrin-dependent manner and its subsequent degradation.</text>
</comment>
<dbReference type="InterPro" id="IPR011527">
    <property type="entry name" value="ABC1_TM_dom"/>
</dbReference>
<evidence type="ECO:0000256" key="9">
    <source>
        <dbReference type="ARBA" id="ARBA00022741"/>
    </source>
</evidence>
<feature type="transmembrane region" description="Helical" evidence="28">
    <location>
        <begin position="104"/>
        <end position="126"/>
    </location>
</feature>
<comment type="catalytic activity">
    <reaction evidence="21">
        <text>glycoursodeoxycholate(in) + ATP + H2O = glycoursodeoxycholate(out) + ADP + phosphate + H(+)</text>
        <dbReference type="Rhea" id="RHEA:50068"/>
        <dbReference type="ChEBI" id="CHEBI:15377"/>
        <dbReference type="ChEBI" id="CHEBI:15378"/>
        <dbReference type="ChEBI" id="CHEBI:30616"/>
        <dbReference type="ChEBI" id="CHEBI:43474"/>
        <dbReference type="ChEBI" id="CHEBI:132030"/>
        <dbReference type="ChEBI" id="CHEBI:456216"/>
    </reaction>
    <physiologicalReaction direction="left-to-right" evidence="21">
        <dbReference type="Rhea" id="RHEA:50069"/>
    </physiologicalReaction>
</comment>
<dbReference type="GO" id="GO:0016887">
    <property type="term" value="F:ATP hydrolysis activity"/>
    <property type="evidence" value="ECO:0007669"/>
    <property type="project" value="InterPro"/>
</dbReference>
<comment type="catalytic activity">
    <reaction evidence="18">
        <text>taurocholate(in) + ATP + H2O = taurocholate(out) + ADP + phosphate + H(+)</text>
        <dbReference type="Rhea" id="RHEA:50052"/>
        <dbReference type="ChEBI" id="CHEBI:15377"/>
        <dbReference type="ChEBI" id="CHEBI:15378"/>
        <dbReference type="ChEBI" id="CHEBI:30616"/>
        <dbReference type="ChEBI" id="CHEBI:36257"/>
        <dbReference type="ChEBI" id="CHEBI:43474"/>
        <dbReference type="ChEBI" id="CHEBI:456216"/>
    </reaction>
    <physiologicalReaction direction="left-to-right" evidence="18">
        <dbReference type="Rhea" id="RHEA:50053"/>
    </physiologicalReaction>
</comment>
<keyword evidence="10" id="KW-0967">Endosome</keyword>
<dbReference type="FunFam" id="3.40.50.300:FF:000479">
    <property type="entry name" value="Multidrug resistance protein 1A"/>
    <property type="match status" value="1"/>
</dbReference>
<evidence type="ECO:0000256" key="18">
    <source>
        <dbReference type="ARBA" id="ARBA00047495"/>
    </source>
</evidence>
<gene>
    <name evidence="31" type="ORF">EI555_009469</name>
</gene>
<evidence type="ECO:0000256" key="4">
    <source>
        <dbReference type="ARBA" id="ARBA00022448"/>
    </source>
</evidence>
<protein>
    <recommendedName>
        <fullName evidence="17">Bile salt export pump</fullName>
    </recommendedName>
</protein>
<feature type="domain" description="ABC transporter" evidence="29">
    <location>
        <begin position="204"/>
        <end position="451"/>
    </location>
</feature>
<dbReference type="GO" id="GO:0015421">
    <property type="term" value="F:ABC-type oligopeptide transporter activity"/>
    <property type="evidence" value="ECO:0007669"/>
    <property type="project" value="TreeGrafter"/>
</dbReference>
<dbReference type="InterPro" id="IPR036640">
    <property type="entry name" value="ABC1_TM_sf"/>
</dbReference>
<dbReference type="InterPro" id="IPR027417">
    <property type="entry name" value="P-loop_NTPase"/>
</dbReference>
<evidence type="ECO:0000313" key="32">
    <source>
        <dbReference type="Proteomes" id="UP000308365"/>
    </source>
</evidence>
<dbReference type="SMART" id="SM00382">
    <property type="entry name" value="AAA"/>
    <property type="match status" value="1"/>
</dbReference>
<dbReference type="PROSITE" id="PS50929">
    <property type="entry name" value="ABC_TM1F"/>
    <property type="match status" value="1"/>
</dbReference>
<evidence type="ECO:0000313" key="31">
    <source>
        <dbReference type="EMBL" id="TKC35248.1"/>
    </source>
</evidence>
<dbReference type="GO" id="GO:0090374">
    <property type="term" value="P:oligopeptide export from mitochondrion"/>
    <property type="evidence" value="ECO:0007669"/>
    <property type="project" value="TreeGrafter"/>
</dbReference>
<dbReference type="AlphaFoldDB" id="A0A4U1EGM0"/>
<dbReference type="GO" id="GO:0015722">
    <property type="term" value="P:canalicular bile acid transport"/>
    <property type="evidence" value="ECO:0007669"/>
    <property type="project" value="UniProtKB-ARBA"/>
</dbReference>
<dbReference type="SUPFAM" id="SSF52540">
    <property type="entry name" value="P-loop containing nucleoside triphosphate hydrolases"/>
    <property type="match status" value="1"/>
</dbReference>
<dbReference type="FunFam" id="1.20.1560.10:FF:000018">
    <property type="entry name" value="ATP-binding cassette subfamily B member 11"/>
    <property type="match status" value="1"/>
</dbReference>
<evidence type="ECO:0000259" key="29">
    <source>
        <dbReference type="PROSITE" id="PS50893"/>
    </source>
</evidence>
<sequence length="518" mass="57182">MAIFIQRMTTSVCGFLLGFYRGWKLTLVIISVSPLIGIGAAVIGLSVSKFTDRELRAYAKAGAVADEVISSIPTVAAYGGEKKEVERYEKNLVFAQRWGIRKGIVMGFFTGFMWCLIFLCYALAFWYGSRLVLDDGEYTAGTLVQIFLSVIVGALNLGNASSCLEAFAAGRAAATSIFETMDRKPLIDCMSEDGYKLDRIKGEIEFHNVTFHYPSRPEVKILNNLSMVIKSGEMTAMVGSSGAGKSTALQLIQRFYDPSEGMVTLDGHDIRSLNIQWLRAQIGIVEQEPVLFSTTIAENIRYGREDATMEDIVRAAKEANAYSFIMDLPQQFDTLVGEGGGQMSGGQKQRLAIARALVRNPKILLLDMATSALDNESEAMVQEALSKSGLTVHCTLLQVQHGLTIISVAHRLSTVRAADVIIGFERGTAVERGTHEELLERKGVYFTLMTLQSQGDQAFNEKDIKGKASVRQRSKSQLSYLGPEPPLALVDHKSTYEEDRKVRYRLLMGGWKKSLLET</sequence>
<keyword evidence="9" id="KW-0547">Nucleotide-binding</keyword>
<evidence type="ECO:0000256" key="5">
    <source>
        <dbReference type="ARBA" id="ARBA00022475"/>
    </source>
</evidence>
<evidence type="ECO:0000256" key="16">
    <source>
        <dbReference type="ARBA" id="ARBA00023180"/>
    </source>
</evidence>
<dbReference type="Gene3D" id="1.20.1560.10">
    <property type="entry name" value="ABC transporter type 1, transmembrane domain"/>
    <property type="match status" value="1"/>
</dbReference>
<feature type="transmembrane region" description="Helical" evidence="28">
    <location>
        <begin position="25"/>
        <end position="47"/>
    </location>
</feature>
<reference evidence="32" key="1">
    <citation type="journal article" date="2019" name="IScience">
        <title>Narwhal Genome Reveals Long-Term Low Genetic Diversity despite Current Large Abundance Size.</title>
        <authorList>
            <person name="Westbury M.V."/>
            <person name="Petersen B."/>
            <person name="Garde E."/>
            <person name="Heide-Jorgensen M.P."/>
            <person name="Lorenzen E.D."/>
        </authorList>
    </citation>
    <scope>NUCLEOTIDE SEQUENCE [LARGE SCALE GENOMIC DNA]</scope>
</reference>
<evidence type="ECO:0000256" key="17">
    <source>
        <dbReference type="ARBA" id="ARBA00023630"/>
    </source>
</evidence>
<dbReference type="GO" id="GO:0005743">
    <property type="term" value="C:mitochondrial inner membrane"/>
    <property type="evidence" value="ECO:0007669"/>
    <property type="project" value="TreeGrafter"/>
</dbReference>
<comment type="subcellular location">
    <subcellularLocation>
        <location evidence="2">Apical cell membrane</location>
        <topology evidence="2">Multi-pass membrane protein</topology>
    </subcellularLocation>
    <subcellularLocation>
        <location evidence="1">Recycling endosome membrane</location>
        <topology evidence="1">Multi-pass membrane protein</topology>
    </subcellularLocation>
</comment>
<keyword evidence="7 28" id="KW-0812">Transmembrane</keyword>
<comment type="function">
    <text evidence="26">Catalyzes the transport of the major hydrophobic bile salts, such as taurine and glycine-conjugated cholic acid across the canalicular membrane of hepatocytes in an ATP-dependent manner, therefore participates in hepatic bile acid homeostasis and consequently to lipid homeostasis through regulation of biliary lipid secretion in a bile salts dependent manner. Transports taurine-conjugated bile salts more rapidly than glycine-conjugated bile salts. Also transports non-bile acid compounds, such as pravastatin and fexofenadine in an ATP-dependent manner and may be involved in their biliary excretion.</text>
</comment>
<feature type="non-terminal residue" evidence="31">
    <location>
        <position position="518"/>
    </location>
</feature>
<comment type="catalytic activity">
    <reaction evidence="22">
        <text>cholate(in) + ATP + H2O = cholate(out) + ADP + phosphate + H(+)</text>
        <dbReference type="Rhea" id="RHEA:50048"/>
        <dbReference type="ChEBI" id="CHEBI:15377"/>
        <dbReference type="ChEBI" id="CHEBI:15378"/>
        <dbReference type="ChEBI" id="CHEBI:29747"/>
        <dbReference type="ChEBI" id="CHEBI:30616"/>
        <dbReference type="ChEBI" id="CHEBI:43474"/>
        <dbReference type="ChEBI" id="CHEBI:456216"/>
    </reaction>
    <physiologicalReaction direction="left-to-right" evidence="22">
        <dbReference type="Rhea" id="RHEA:50049"/>
    </physiologicalReaction>
</comment>
<evidence type="ECO:0000256" key="3">
    <source>
        <dbReference type="ARBA" id="ARBA00007577"/>
    </source>
</evidence>